<name>A0A9P4P4V5_9PEZI</name>
<dbReference type="OrthoDB" id="5339332at2759"/>
<sequence>MAAGIGPVPVQDIDSDSLHVATAHDDRRNSSTLSLFSNLWSNNSSTVSLAQNRREPLDRPATADNTHGLNLSTASSFVPQFRHRTAKSTSSRVSLSSQPVIVRAYTAANRSRDSSMAPRVRATRKDAGLPPVESFSFDGILRAVESDIQEAIDGISEIYARSRLSMAHEHGAHKPPLGEITTSPRVRQSGLAIRTTGLERTLTTVAEASSSSERLAGESRAGSTTSGKGKLSAYGSLRSIMSKGKSPEGSPFAESSVSRRMLPPSWRLSDGRRPALMLKSHSSPSYHLSLDSIPITTTDTTLAEAIDTQSSSLPRVTNSSSWRPWARSRSATVISTQSHEPADAESALKDILTSKTTMISQSGG</sequence>
<feature type="region of interest" description="Disordered" evidence="1">
    <location>
        <begin position="205"/>
        <end position="270"/>
    </location>
</feature>
<gene>
    <name evidence="2" type="ORF">EJ08DRAFT_691094</name>
</gene>
<organism evidence="2 3">
    <name type="scientific">Tothia fuscella</name>
    <dbReference type="NCBI Taxonomy" id="1048955"/>
    <lineage>
        <taxon>Eukaryota</taxon>
        <taxon>Fungi</taxon>
        <taxon>Dikarya</taxon>
        <taxon>Ascomycota</taxon>
        <taxon>Pezizomycotina</taxon>
        <taxon>Dothideomycetes</taxon>
        <taxon>Pleosporomycetidae</taxon>
        <taxon>Venturiales</taxon>
        <taxon>Cylindrosympodiaceae</taxon>
        <taxon>Tothia</taxon>
    </lineage>
</organism>
<dbReference type="Proteomes" id="UP000800235">
    <property type="component" value="Unassembled WGS sequence"/>
</dbReference>
<evidence type="ECO:0000313" key="2">
    <source>
        <dbReference type="EMBL" id="KAF2436773.1"/>
    </source>
</evidence>
<protein>
    <submittedName>
        <fullName evidence="2">Uncharacterized protein</fullName>
    </submittedName>
</protein>
<keyword evidence="3" id="KW-1185">Reference proteome</keyword>
<dbReference type="AlphaFoldDB" id="A0A9P4P4V5"/>
<proteinExistence type="predicted"/>
<dbReference type="EMBL" id="MU007009">
    <property type="protein sequence ID" value="KAF2436773.1"/>
    <property type="molecule type" value="Genomic_DNA"/>
</dbReference>
<evidence type="ECO:0000256" key="1">
    <source>
        <dbReference type="SAM" id="MobiDB-lite"/>
    </source>
</evidence>
<comment type="caution">
    <text evidence="2">The sequence shown here is derived from an EMBL/GenBank/DDBJ whole genome shotgun (WGS) entry which is preliminary data.</text>
</comment>
<accession>A0A9P4P4V5</accession>
<feature type="region of interest" description="Disordered" evidence="1">
    <location>
        <begin position="50"/>
        <end position="69"/>
    </location>
</feature>
<reference evidence="2" key="1">
    <citation type="journal article" date="2020" name="Stud. Mycol.">
        <title>101 Dothideomycetes genomes: a test case for predicting lifestyles and emergence of pathogens.</title>
        <authorList>
            <person name="Haridas S."/>
            <person name="Albert R."/>
            <person name="Binder M."/>
            <person name="Bloem J."/>
            <person name="Labutti K."/>
            <person name="Salamov A."/>
            <person name="Andreopoulos B."/>
            <person name="Baker S."/>
            <person name="Barry K."/>
            <person name="Bills G."/>
            <person name="Bluhm B."/>
            <person name="Cannon C."/>
            <person name="Castanera R."/>
            <person name="Culley D."/>
            <person name="Daum C."/>
            <person name="Ezra D."/>
            <person name="Gonzalez J."/>
            <person name="Henrissat B."/>
            <person name="Kuo A."/>
            <person name="Liang C."/>
            <person name="Lipzen A."/>
            <person name="Lutzoni F."/>
            <person name="Magnuson J."/>
            <person name="Mondo S."/>
            <person name="Nolan M."/>
            <person name="Ohm R."/>
            <person name="Pangilinan J."/>
            <person name="Park H.-J."/>
            <person name="Ramirez L."/>
            <person name="Alfaro M."/>
            <person name="Sun H."/>
            <person name="Tritt A."/>
            <person name="Yoshinaga Y."/>
            <person name="Zwiers L.-H."/>
            <person name="Turgeon B."/>
            <person name="Goodwin S."/>
            <person name="Spatafora J."/>
            <person name="Crous P."/>
            <person name="Grigoriev I."/>
        </authorList>
    </citation>
    <scope>NUCLEOTIDE SEQUENCE</scope>
    <source>
        <strain evidence="2">CBS 130266</strain>
    </source>
</reference>
<evidence type="ECO:0000313" key="3">
    <source>
        <dbReference type="Proteomes" id="UP000800235"/>
    </source>
</evidence>